<reference evidence="2" key="1">
    <citation type="submission" date="2017-02" db="EMBL/GenBank/DDBJ databases">
        <authorList>
            <person name="Tafer H."/>
            <person name="Lopandic K."/>
        </authorList>
    </citation>
    <scope>NUCLEOTIDE SEQUENCE [LARGE SCALE GENOMIC DNA]</scope>
    <source>
        <strain evidence="2">CBS 366.77</strain>
    </source>
</reference>
<evidence type="ECO:0000313" key="2">
    <source>
        <dbReference type="Proteomes" id="UP000266188"/>
    </source>
</evidence>
<evidence type="ECO:0000313" key="1">
    <source>
        <dbReference type="EMBL" id="RJE17764.1"/>
    </source>
</evidence>
<protein>
    <submittedName>
        <fullName evidence="1">Uncharacterized protein</fullName>
    </submittedName>
</protein>
<proteinExistence type="predicted"/>
<sequence length="116" mass="12849">MNTNPFHSPFKLYIPNQGYVVMSEKDYEQASIGPADKATTFTSHQTLDGYFLEFNSKSLGIHSFDDLPLLPKPVCTLPEHQSLVKIKQKCPGGGFVLAIDGITSEIEAVYQDVNVQ</sequence>
<dbReference type="AlphaFoldDB" id="A0A3A2ZEK8"/>
<organism evidence="1 2">
    <name type="scientific">Aspergillus sclerotialis</name>
    <dbReference type="NCBI Taxonomy" id="2070753"/>
    <lineage>
        <taxon>Eukaryota</taxon>
        <taxon>Fungi</taxon>
        <taxon>Dikarya</taxon>
        <taxon>Ascomycota</taxon>
        <taxon>Pezizomycotina</taxon>
        <taxon>Eurotiomycetes</taxon>
        <taxon>Eurotiomycetidae</taxon>
        <taxon>Eurotiales</taxon>
        <taxon>Aspergillaceae</taxon>
        <taxon>Aspergillus</taxon>
        <taxon>Aspergillus subgen. Polypaecilum</taxon>
    </lineage>
</organism>
<dbReference type="Proteomes" id="UP000266188">
    <property type="component" value="Unassembled WGS sequence"/>
</dbReference>
<keyword evidence="2" id="KW-1185">Reference proteome</keyword>
<accession>A0A3A2ZEK8</accession>
<name>A0A3A2ZEK8_9EURO</name>
<comment type="caution">
    <text evidence="1">The sequence shown here is derived from an EMBL/GenBank/DDBJ whole genome shotgun (WGS) entry which is preliminary data.</text>
</comment>
<gene>
    <name evidence="1" type="ORF">PHISCL_09902</name>
</gene>
<dbReference type="EMBL" id="MVGC01000726">
    <property type="protein sequence ID" value="RJE17764.1"/>
    <property type="molecule type" value="Genomic_DNA"/>
</dbReference>